<dbReference type="AlphaFoldDB" id="A0A401H5F7"/>
<proteinExistence type="predicted"/>
<sequence length="97" mass="10995">MLYHFDTAFLNANPENTVDIAWTPGHKGIIGNELTGKLTKQATEIPGGPTKVTHAHALRRANEKAFEKWTAKWKRTDWSFRKRGPFTPADSRTQAVY</sequence>
<dbReference type="EMBL" id="BFAD01000016">
    <property type="protein sequence ID" value="GBE89676.1"/>
    <property type="molecule type" value="Genomic_DNA"/>
</dbReference>
<evidence type="ECO:0000313" key="3">
    <source>
        <dbReference type="Proteomes" id="UP000287166"/>
    </source>
</evidence>
<dbReference type="GO" id="GO:0003676">
    <property type="term" value="F:nucleic acid binding"/>
    <property type="evidence" value="ECO:0007669"/>
    <property type="project" value="InterPro"/>
</dbReference>
<organism evidence="2 3">
    <name type="scientific">Sparassis crispa</name>
    <dbReference type="NCBI Taxonomy" id="139825"/>
    <lineage>
        <taxon>Eukaryota</taxon>
        <taxon>Fungi</taxon>
        <taxon>Dikarya</taxon>
        <taxon>Basidiomycota</taxon>
        <taxon>Agaricomycotina</taxon>
        <taxon>Agaricomycetes</taxon>
        <taxon>Polyporales</taxon>
        <taxon>Sparassidaceae</taxon>
        <taxon>Sparassis</taxon>
    </lineage>
</organism>
<dbReference type="RefSeq" id="XP_027620589.1">
    <property type="nucleotide sequence ID" value="XM_027764788.1"/>
</dbReference>
<evidence type="ECO:0000313" key="2">
    <source>
        <dbReference type="EMBL" id="GBE89676.1"/>
    </source>
</evidence>
<dbReference type="PROSITE" id="PS50879">
    <property type="entry name" value="RNASE_H_1"/>
    <property type="match status" value="1"/>
</dbReference>
<dbReference type="OrthoDB" id="3265515at2759"/>
<dbReference type="Proteomes" id="UP000287166">
    <property type="component" value="Unassembled WGS sequence"/>
</dbReference>
<dbReference type="GO" id="GO:0004523">
    <property type="term" value="F:RNA-DNA hybrid ribonuclease activity"/>
    <property type="evidence" value="ECO:0007669"/>
    <property type="project" value="InterPro"/>
</dbReference>
<accession>A0A401H5F7</accession>
<keyword evidence="3" id="KW-1185">Reference proteome</keyword>
<protein>
    <recommendedName>
        <fullName evidence="1">RNase H type-1 domain-containing protein</fullName>
    </recommendedName>
</protein>
<dbReference type="InParanoid" id="A0A401H5F7"/>
<reference evidence="2 3" key="1">
    <citation type="journal article" date="2018" name="Sci. Rep.">
        <title>Genome sequence of the cauliflower mushroom Sparassis crispa (Hanabiratake) and its association with beneficial usage.</title>
        <authorList>
            <person name="Kiyama R."/>
            <person name="Furutani Y."/>
            <person name="Kawaguchi K."/>
            <person name="Nakanishi T."/>
        </authorList>
    </citation>
    <scope>NUCLEOTIDE SEQUENCE [LARGE SCALE GENOMIC DNA]</scope>
</reference>
<name>A0A401H5F7_9APHY</name>
<dbReference type="InterPro" id="IPR002156">
    <property type="entry name" value="RNaseH_domain"/>
</dbReference>
<dbReference type="GeneID" id="38786593"/>
<feature type="domain" description="RNase H type-1" evidence="1">
    <location>
        <begin position="1"/>
        <end position="44"/>
    </location>
</feature>
<evidence type="ECO:0000259" key="1">
    <source>
        <dbReference type="PROSITE" id="PS50879"/>
    </source>
</evidence>
<gene>
    <name evidence="2" type="ORF">SCP_1603400</name>
</gene>
<comment type="caution">
    <text evidence="2">The sequence shown here is derived from an EMBL/GenBank/DDBJ whole genome shotgun (WGS) entry which is preliminary data.</text>
</comment>